<dbReference type="Proteomes" id="UP001149074">
    <property type="component" value="Unassembled WGS sequence"/>
</dbReference>
<dbReference type="OrthoDB" id="1470350at2759"/>
<protein>
    <recommendedName>
        <fullName evidence="11">Cytochrome P450</fullName>
    </recommendedName>
</protein>
<dbReference type="Pfam" id="PF00067">
    <property type="entry name" value="p450"/>
    <property type="match status" value="1"/>
</dbReference>
<evidence type="ECO:0000256" key="1">
    <source>
        <dbReference type="ARBA" id="ARBA00001971"/>
    </source>
</evidence>
<name>A0A9W9KEF3_9EURO</name>
<dbReference type="PRINTS" id="PR00463">
    <property type="entry name" value="EP450I"/>
</dbReference>
<dbReference type="InterPro" id="IPR050121">
    <property type="entry name" value="Cytochrome_P450_monoxygenase"/>
</dbReference>
<proteinExistence type="inferred from homology"/>
<dbReference type="GO" id="GO:0004497">
    <property type="term" value="F:monooxygenase activity"/>
    <property type="evidence" value="ECO:0007669"/>
    <property type="project" value="UniProtKB-KW"/>
</dbReference>
<dbReference type="PANTHER" id="PTHR24305">
    <property type="entry name" value="CYTOCHROME P450"/>
    <property type="match status" value="1"/>
</dbReference>
<dbReference type="AlphaFoldDB" id="A0A9W9KEF3"/>
<comment type="similarity">
    <text evidence="2">Belongs to the cytochrome P450 family.</text>
</comment>
<keyword evidence="3 8" id="KW-0349">Heme</keyword>
<dbReference type="RefSeq" id="XP_056476774.1">
    <property type="nucleotide sequence ID" value="XM_056616417.1"/>
</dbReference>
<dbReference type="PANTHER" id="PTHR24305:SF237">
    <property type="entry name" value="CYTOCHROME P450 MONOOXYGENASE ATNE-RELATED"/>
    <property type="match status" value="1"/>
</dbReference>
<reference evidence="9" key="1">
    <citation type="submission" date="2022-11" db="EMBL/GenBank/DDBJ databases">
        <authorList>
            <person name="Petersen C."/>
        </authorList>
    </citation>
    <scope>NUCLEOTIDE SEQUENCE</scope>
    <source>
        <strain evidence="9">IBT 30761</strain>
    </source>
</reference>
<accession>A0A9W9KEF3</accession>
<evidence type="ECO:0000256" key="8">
    <source>
        <dbReference type="PIRSR" id="PIRSR602401-1"/>
    </source>
</evidence>
<reference evidence="9" key="2">
    <citation type="journal article" date="2023" name="IMA Fungus">
        <title>Comparative genomic study of the Penicillium genus elucidates a diverse pangenome and 15 lateral gene transfer events.</title>
        <authorList>
            <person name="Petersen C."/>
            <person name="Sorensen T."/>
            <person name="Nielsen M.R."/>
            <person name="Sondergaard T.E."/>
            <person name="Sorensen J.L."/>
            <person name="Fitzpatrick D.A."/>
            <person name="Frisvad J.C."/>
            <person name="Nielsen K.L."/>
        </authorList>
    </citation>
    <scope>NUCLEOTIDE SEQUENCE</scope>
    <source>
        <strain evidence="9">IBT 30761</strain>
    </source>
</reference>
<dbReference type="GO" id="GO:0016705">
    <property type="term" value="F:oxidoreductase activity, acting on paired donors, with incorporation or reduction of molecular oxygen"/>
    <property type="evidence" value="ECO:0007669"/>
    <property type="project" value="InterPro"/>
</dbReference>
<evidence type="ECO:0000313" key="9">
    <source>
        <dbReference type="EMBL" id="KAJ5103394.1"/>
    </source>
</evidence>
<gene>
    <name evidence="9" type="ORF">N7532_003923</name>
</gene>
<evidence type="ECO:0000256" key="4">
    <source>
        <dbReference type="ARBA" id="ARBA00022723"/>
    </source>
</evidence>
<keyword evidence="7" id="KW-0503">Monooxygenase</keyword>
<dbReference type="GeneID" id="81355396"/>
<feature type="binding site" description="axial binding residue" evidence="8">
    <location>
        <position position="57"/>
    </location>
    <ligand>
        <name>heme</name>
        <dbReference type="ChEBI" id="CHEBI:30413"/>
    </ligand>
    <ligandPart>
        <name>Fe</name>
        <dbReference type="ChEBI" id="CHEBI:18248"/>
    </ligandPart>
</feature>
<evidence type="ECO:0000256" key="3">
    <source>
        <dbReference type="ARBA" id="ARBA00022617"/>
    </source>
</evidence>
<comment type="caution">
    <text evidence="9">The sequence shown here is derived from an EMBL/GenBank/DDBJ whole genome shotgun (WGS) entry which is preliminary data.</text>
</comment>
<evidence type="ECO:0000256" key="5">
    <source>
        <dbReference type="ARBA" id="ARBA00023002"/>
    </source>
</evidence>
<organism evidence="9 10">
    <name type="scientific">Penicillium argentinense</name>
    <dbReference type="NCBI Taxonomy" id="1131581"/>
    <lineage>
        <taxon>Eukaryota</taxon>
        <taxon>Fungi</taxon>
        <taxon>Dikarya</taxon>
        <taxon>Ascomycota</taxon>
        <taxon>Pezizomycotina</taxon>
        <taxon>Eurotiomycetes</taxon>
        <taxon>Eurotiomycetidae</taxon>
        <taxon>Eurotiales</taxon>
        <taxon>Aspergillaceae</taxon>
        <taxon>Penicillium</taxon>
    </lineage>
</organism>
<dbReference type="Gene3D" id="1.10.630.10">
    <property type="entry name" value="Cytochrome P450"/>
    <property type="match status" value="1"/>
</dbReference>
<dbReference type="GO" id="GO:0043386">
    <property type="term" value="P:mycotoxin biosynthetic process"/>
    <property type="evidence" value="ECO:0007669"/>
    <property type="project" value="UniProtKB-ARBA"/>
</dbReference>
<evidence type="ECO:0000256" key="7">
    <source>
        <dbReference type="ARBA" id="ARBA00023033"/>
    </source>
</evidence>
<keyword evidence="5" id="KW-0560">Oxidoreductase</keyword>
<evidence type="ECO:0008006" key="11">
    <source>
        <dbReference type="Google" id="ProtNLM"/>
    </source>
</evidence>
<dbReference type="EMBL" id="JAPQKI010000004">
    <property type="protein sequence ID" value="KAJ5103394.1"/>
    <property type="molecule type" value="Genomic_DNA"/>
</dbReference>
<evidence type="ECO:0000256" key="6">
    <source>
        <dbReference type="ARBA" id="ARBA00023004"/>
    </source>
</evidence>
<dbReference type="SUPFAM" id="SSF48264">
    <property type="entry name" value="Cytochrome P450"/>
    <property type="match status" value="1"/>
</dbReference>
<keyword evidence="6 8" id="KW-0408">Iron</keyword>
<dbReference type="InterPro" id="IPR002401">
    <property type="entry name" value="Cyt_P450_E_grp-I"/>
</dbReference>
<keyword evidence="4 8" id="KW-0479">Metal-binding</keyword>
<evidence type="ECO:0000313" key="10">
    <source>
        <dbReference type="Proteomes" id="UP001149074"/>
    </source>
</evidence>
<dbReference type="InterPro" id="IPR001128">
    <property type="entry name" value="Cyt_P450"/>
</dbReference>
<sequence>MVGTTTYALHRNPYYVTAPDEYRPDRWIINAETGVDEESIWIAKQAFIPFSVRARSCVGWKLAWTELNVTIARRLFRYDIRLAPDGRCCGGIHDHCNFRLQGYITSAVEGPFVRCRPR</sequence>
<dbReference type="InterPro" id="IPR036396">
    <property type="entry name" value="Cyt_P450_sf"/>
</dbReference>
<keyword evidence="10" id="KW-1185">Reference proteome</keyword>
<dbReference type="GO" id="GO:0020037">
    <property type="term" value="F:heme binding"/>
    <property type="evidence" value="ECO:0007669"/>
    <property type="project" value="InterPro"/>
</dbReference>
<dbReference type="GO" id="GO:0005506">
    <property type="term" value="F:iron ion binding"/>
    <property type="evidence" value="ECO:0007669"/>
    <property type="project" value="InterPro"/>
</dbReference>
<evidence type="ECO:0000256" key="2">
    <source>
        <dbReference type="ARBA" id="ARBA00010617"/>
    </source>
</evidence>
<comment type="cofactor">
    <cofactor evidence="1 8">
        <name>heme</name>
        <dbReference type="ChEBI" id="CHEBI:30413"/>
    </cofactor>
</comment>